<evidence type="ECO:0000313" key="1">
    <source>
        <dbReference type="Proteomes" id="UP000887565"/>
    </source>
</evidence>
<proteinExistence type="predicted"/>
<dbReference type="Proteomes" id="UP000887565">
    <property type="component" value="Unplaced"/>
</dbReference>
<accession>A0A915JI13</accession>
<reference evidence="2" key="1">
    <citation type="submission" date="2022-11" db="UniProtKB">
        <authorList>
            <consortium name="WormBaseParasite"/>
        </authorList>
    </citation>
    <scope>IDENTIFICATION</scope>
</reference>
<dbReference type="WBParaSite" id="nRc.2.0.1.t25779-RA">
    <property type="protein sequence ID" value="nRc.2.0.1.t25779-RA"/>
    <property type="gene ID" value="nRc.2.0.1.g25779"/>
</dbReference>
<evidence type="ECO:0000313" key="2">
    <source>
        <dbReference type="WBParaSite" id="nRc.2.0.1.t25779-RA"/>
    </source>
</evidence>
<sequence>MDQFENNISTLSATERNHGYFRQLVQS</sequence>
<keyword evidence="1" id="KW-1185">Reference proteome</keyword>
<organism evidence="1 2">
    <name type="scientific">Romanomermis culicivorax</name>
    <name type="common">Nematode worm</name>
    <dbReference type="NCBI Taxonomy" id="13658"/>
    <lineage>
        <taxon>Eukaryota</taxon>
        <taxon>Metazoa</taxon>
        <taxon>Ecdysozoa</taxon>
        <taxon>Nematoda</taxon>
        <taxon>Enoplea</taxon>
        <taxon>Dorylaimia</taxon>
        <taxon>Mermithida</taxon>
        <taxon>Mermithoidea</taxon>
        <taxon>Mermithidae</taxon>
        <taxon>Romanomermis</taxon>
    </lineage>
</organism>
<protein>
    <submittedName>
        <fullName evidence="2">Uncharacterized protein</fullName>
    </submittedName>
</protein>
<dbReference type="AlphaFoldDB" id="A0A915JI13"/>
<name>A0A915JI13_ROMCU</name>